<evidence type="ECO:0000313" key="1">
    <source>
        <dbReference type="EMBL" id="HJC66466.1"/>
    </source>
</evidence>
<dbReference type="PANTHER" id="PTHR41260">
    <property type="entry name" value="PROTEIN ECSC"/>
    <property type="match status" value="1"/>
</dbReference>
<dbReference type="Pfam" id="PF12787">
    <property type="entry name" value="EcsC"/>
    <property type="match status" value="1"/>
</dbReference>
<dbReference type="InterPro" id="IPR024787">
    <property type="entry name" value="EcsC"/>
</dbReference>
<protein>
    <submittedName>
        <fullName evidence="1">EcsC family protein</fullName>
    </submittedName>
</protein>
<proteinExistence type="predicted"/>
<organism evidence="1 2">
    <name type="scientific">Candidatus Enterocloster excrementigallinarum</name>
    <dbReference type="NCBI Taxonomy" id="2838558"/>
    <lineage>
        <taxon>Bacteria</taxon>
        <taxon>Bacillati</taxon>
        <taxon>Bacillota</taxon>
        <taxon>Clostridia</taxon>
        <taxon>Lachnospirales</taxon>
        <taxon>Lachnospiraceae</taxon>
        <taxon>Enterocloster</taxon>
    </lineage>
</organism>
<reference evidence="1" key="1">
    <citation type="journal article" date="2021" name="PeerJ">
        <title>Extensive microbial diversity within the chicken gut microbiome revealed by metagenomics and culture.</title>
        <authorList>
            <person name="Gilroy R."/>
            <person name="Ravi A."/>
            <person name="Getino M."/>
            <person name="Pursley I."/>
            <person name="Horton D.L."/>
            <person name="Alikhan N.F."/>
            <person name="Baker D."/>
            <person name="Gharbi K."/>
            <person name="Hall N."/>
            <person name="Watson M."/>
            <person name="Adriaenssens E.M."/>
            <person name="Foster-Nyarko E."/>
            <person name="Jarju S."/>
            <person name="Secka A."/>
            <person name="Antonio M."/>
            <person name="Oren A."/>
            <person name="Chaudhuri R.R."/>
            <person name="La Ragione R."/>
            <person name="Hildebrand F."/>
            <person name="Pallen M.J."/>
        </authorList>
    </citation>
    <scope>NUCLEOTIDE SEQUENCE</scope>
    <source>
        <strain evidence="1">CHK198-12963</strain>
    </source>
</reference>
<dbReference type="AlphaFoldDB" id="A0A9D2PTK9"/>
<reference evidence="1" key="2">
    <citation type="submission" date="2021-04" db="EMBL/GenBank/DDBJ databases">
        <authorList>
            <person name="Gilroy R."/>
        </authorList>
    </citation>
    <scope>NUCLEOTIDE SEQUENCE</scope>
    <source>
        <strain evidence="1">CHK198-12963</strain>
    </source>
</reference>
<accession>A0A9D2PTK9</accession>
<evidence type="ECO:0000313" key="2">
    <source>
        <dbReference type="Proteomes" id="UP000823863"/>
    </source>
</evidence>
<dbReference type="EMBL" id="DWWB01000036">
    <property type="protein sequence ID" value="HJC66466.1"/>
    <property type="molecule type" value="Genomic_DNA"/>
</dbReference>
<gene>
    <name evidence="1" type="ORF">H9931_07080</name>
</gene>
<dbReference type="Proteomes" id="UP000823863">
    <property type="component" value="Unassembled WGS sequence"/>
</dbReference>
<sequence>MRKIKENELKRELENVRKKEKKFLNRSSLRNPLKEAVYERVPEKLQKVLEGAFERAFGLVFQKGTAVIEKTFDREGAALEFEAADYVVGRHPGKKSLRRMEKQAKRDNKVNTAAAAASGLGLGLLGLGIPDIPLIVGTTLKGVYEIALGYGFHYEDEGEKVYILKLIRSALAEGEERRRWSREMDEMTRYGEICVPISKEELKEEIRLTAKVLSDALLVEKFVQGVPVIGVVGGVVNAAFYRKVSWLGGVKYKGRYLERRLNGENRRL</sequence>
<name>A0A9D2PTK9_9FIRM</name>
<comment type="caution">
    <text evidence="1">The sequence shown here is derived from an EMBL/GenBank/DDBJ whole genome shotgun (WGS) entry which is preliminary data.</text>
</comment>
<dbReference type="PANTHER" id="PTHR41260:SF1">
    <property type="entry name" value="PROTEIN ECSC"/>
    <property type="match status" value="1"/>
</dbReference>